<evidence type="ECO:0000313" key="3">
    <source>
        <dbReference type="Proteomes" id="UP000054564"/>
    </source>
</evidence>
<reference evidence="3" key="1">
    <citation type="submission" date="2014-03" db="EMBL/GenBank/DDBJ databases">
        <title>The Genome Sequence of Puccinia striiformis f. sp. tritici PST-78.</title>
        <authorList>
            <consortium name="The Broad Institute Genome Sequencing Platform"/>
            <person name="Cuomo C."/>
            <person name="Hulbert S."/>
            <person name="Chen X."/>
            <person name="Walker B."/>
            <person name="Young S.K."/>
            <person name="Zeng Q."/>
            <person name="Gargeya S."/>
            <person name="Fitzgerald M."/>
            <person name="Haas B."/>
            <person name="Abouelleil A."/>
            <person name="Alvarado L."/>
            <person name="Arachchi H.M."/>
            <person name="Berlin A.M."/>
            <person name="Chapman S.B."/>
            <person name="Goldberg J."/>
            <person name="Griggs A."/>
            <person name="Gujja S."/>
            <person name="Hansen M."/>
            <person name="Howarth C."/>
            <person name="Imamovic A."/>
            <person name="Larimer J."/>
            <person name="McCowan C."/>
            <person name="Montmayeur A."/>
            <person name="Murphy C."/>
            <person name="Neiman D."/>
            <person name="Pearson M."/>
            <person name="Priest M."/>
            <person name="Roberts A."/>
            <person name="Saif S."/>
            <person name="Shea T."/>
            <person name="Sisk P."/>
            <person name="Sykes S."/>
            <person name="Wortman J."/>
            <person name="Nusbaum C."/>
            <person name="Birren B."/>
        </authorList>
    </citation>
    <scope>NUCLEOTIDE SEQUENCE [LARGE SCALE GENOMIC DNA]</scope>
    <source>
        <strain evidence="3">race PST-78</strain>
    </source>
</reference>
<name>A0A0L0V4C3_9BASI</name>
<keyword evidence="3" id="KW-1185">Reference proteome</keyword>
<dbReference type="EMBL" id="AJIL01000123">
    <property type="protein sequence ID" value="KNE94127.1"/>
    <property type="molecule type" value="Genomic_DNA"/>
</dbReference>
<dbReference type="Proteomes" id="UP000054564">
    <property type="component" value="Unassembled WGS sequence"/>
</dbReference>
<organism evidence="2 3">
    <name type="scientific">Puccinia striiformis f. sp. tritici PST-78</name>
    <dbReference type="NCBI Taxonomy" id="1165861"/>
    <lineage>
        <taxon>Eukaryota</taxon>
        <taxon>Fungi</taxon>
        <taxon>Dikarya</taxon>
        <taxon>Basidiomycota</taxon>
        <taxon>Pucciniomycotina</taxon>
        <taxon>Pucciniomycetes</taxon>
        <taxon>Pucciniales</taxon>
        <taxon>Pucciniaceae</taxon>
        <taxon>Puccinia</taxon>
    </lineage>
</organism>
<feature type="compositionally biased region" description="Acidic residues" evidence="1">
    <location>
        <begin position="19"/>
        <end position="50"/>
    </location>
</feature>
<feature type="region of interest" description="Disordered" evidence="1">
    <location>
        <begin position="1"/>
        <end position="56"/>
    </location>
</feature>
<evidence type="ECO:0000256" key="1">
    <source>
        <dbReference type="SAM" id="MobiDB-lite"/>
    </source>
</evidence>
<protein>
    <submittedName>
        <fullName evidence="2">Uncharacterized protein</fullName>
    </submittedName>
</protein>
<dbReference type="AlphaFoldDB" id="A0A0L0V4C3"/>
<accession>A0A0L0V4C3</accession>
<evidence type="ECO:0000313" key="2">
    <source>
        <dbReference type="EMBL" id="KNE94127.1"/>
    </source>
</evidence>
<proteinExistence type="predicted"/>
<comment type="caution">
    <text evidence="2">The sequence shown here is derived from an EMBL/GenBank/DDBJ whole genome shotgun (WGS) entry which is preliminary data.</text>
</comment>
<gene>
    <name evidence="2" type="ORF">PSTG_12557</name>
</gene>
<sequence>MNARLVPDDDAISLHDGDLCEVDSSDQDDIDDSESLNESDIDQGRDEDEGDRYTSDSCKETLAKFCRNAKKLRYSPNPTPVN</sequence>